<evidence type="ECO:0000256" key="2">
    <source>
        <dbReference type="ARBA" id="ARBA00022603"/>
    </source>
</evidence>
<organism evidence="11 12">
    <name type="scientific">Priapulus caudatus</name>
    <name type="common">Priapulid worm</name>
    <dbReference type="NCBI Taxonomy" id="37621"/>
    <lineage>
        <taxon>Eukaryota</taxon>
        <taxon>Metazoa</taxon>
        <taxon>Ecdysozoa</taxon>
        <taxon>Scalidophora</taxon>
        <taxon>Priapulida</taxon>
        <taxon>Priapulimorpha</taxon>
        <taxon>Priapulimorphida</taxon>
        <taxon>Priapulidae</taxon>
        <taxon>Priapulus</taxon>
    </lineage>
</organism>
<feature type="region of interest" description="Disordered" evidence="10">
    <location>
        <begin position="20"/>
        <end position="51"/>
    </location>
</feature>
<keyword evidence="5 9" id="KW-0819">tRNA processing</keyword>
<dbReference type="PROSITE" id="PS51626">
    <property type="entry name" value="SAM_MT_TRM1"/>
    <property type="match status" value="1"/>
</dbReference>
<dbReference type="InterPro" id="IPR029063">
    <property type="entry name" value="SAM-dependent_MTases_sf"/>
</dbReference>
<dbReference type="Gene3D" id="3.40.50.150">
    <property type="entry name" value="Vaccinia Virus protein VP39"/>
    <property type="match status" value="1"/>
</dbReference>
<evidence type="ECO:0000256" key="3">
    <source>
        <dbReference type="ARBA" id="ARBA00022679"/>
    </source>
</evidence>
<sequence length="224" mass="24977">MASLAVDENICNKDAFSRNQSGDSDYKVTDACNQQSDSSASRSNTRSPASTALVSESLAKRKIGLDTTDYTVITEGKAELLFTKGTKNFLNVDVTASPAFNQVRAFGRDFTIAVIKQFSWKNFERKKAQSYTSDNDFVPGEYWEDGITIFGGHSASGLRSIRYALEVPGIRQVLLNDSSDVGRETVDDIRLNVRHNSVEHLVQYSQSDPRSVVCHFHRYSSIVW</sequence>
<evidence type="ECO:0000256" key="5">
    <source>
        <dbReference type="ARBA" id="ARBA00022694"/>
    </source>
</evidence>
<evidence type="ECO:0000256" key="10">
    <source>
        <dbReference type="SAM" id="MobiDB-lite"/>
    </source>
</evidence>
<keyword evidence="2 9" id="KW-0489">Methyltransferase</keyword>
<evidence type="ECO:0000256" key="8">
    <source>
        <dbReference type="ARBA" id="ARBA00051897"/>
    </source>
</evidence>
<dbReference type="SUPFAM" id="SSF53335">
    <property type="entry name" value="S-adenosyl-L-methionine-dependent methyltransferases"/>
    <property type="match status" value="1"/>
</dbReference>
<keyword evidence="11" id="KW-1185">Reference proteome</keyword>
<name>A0ABM1EFQ8_PRICU</name>
<comment type="similarity">
    <text evidence="9">Belongs to the class I-like SAM-binding methyltransferase superfamily. Trm1 family.</text>
</comment>
<proteinExistence type="inferred from homology"/>
<reference evidence="12" key="1">
    <citation type="submission" date="2025-08" db="UniProtKB">
        <authorList>
            <consortium name="RefSeq"/>
        </authorList>
    </citation>
    <scope>IDENTIFICATION</scope>
</reference>
<comment type="catalytic activity">
    <reaction evidence="8">
        <text>guanosine(26) in tRNA + 2 S-adenosyl-L-methionine = N(2)-dimethylguanosine(26) in tRNA + 2 S-adenosyl-L-homocysteine + 2 H(+)</text>
        <dbReference type="Rhea" id="RHEA:43140"/>
        <dbReference type="Rhea" id="RHEA-COMP:10359"/>
        <dbReference type="Rhea" id="RHEA-COMP:10360"/>
        <dbReference type="ChEBI" id="CHEBI:15378"/>
        <dbReference type="ChEBI" id="CHEBI:57856"/>
        <dbReference type="ChEBI" id="CHEBI:59789"/>
        <dbReference type="ChEBI" id="CHEBI:74269"/>
        <dbReference type="ChEBI" id="CHEBI:74513"/>
        <dbReference type="EC" id="2.1.1.216"/>
    </reaction>
</comment>
<dbReference type="Pfam" id="PF02005">
    <property type="entry name" value="TRM"/>
    <property type="match status" value="1"/>
</dbReference>
<evidence type="ECO:0000256" key="1">
    <source>
        <dbReference type="ARBA" id="ARBA00022555"/>
    </source>
</evidence>
<keyword evidence="1 9" id="KW-0820">tRNA-binding</keyword>
<evidence type="ECO:0000313" key="11">
    <source>
        <dbReference type="Proteomes" id="UP000695022"/>
    </source>
</evidence>
<evidence type="ECO:0000256" key="4">
    <source>
        <dbReference type="ARBA" id="ARBA00022691"/>
    </source>
</evidence>
<keyword evidence="3 9" id="KW-0808">Transferase</keyword>
<dbReference type="EC" id="2.1.1.216" evidence="7"/>
<evidence type="ECO:0000313" key="12">
    <source>
        <dbReference type="RefSeq" id="XP_014671029.1"/>
    </source>
</evidence>
<dbReference type="GeneID" id="106811821"/>
<dbReference type="RefSeq" id="XP_014671029.1">
    <property type="nucleotide sequence ID" value="XM_014815543.1"/>
</dbReference>
<gene>
    <name evidence="12" type="primary">LOC106811821</name>
</gene>
<keyword evidence="4 9" id="KW-0949">S-adenosyl-L-methionine</keyword>
<evidence type="ECO:0000256" key="9">
    <source>
        <dbReference type="PROSITE-ProRule" id="PRU00958"/>
    </source>
</evidence>
<dbReference type="InterPro" id="IPR002905">
    <property type="entry name" value="Trm1"/>
</dbReference>
<protein>
    <recommendedName>
        <fullName evidence="7">tRNA (guanine(26)-N(2))-dimethyltransferase</fullName>
        <ecNumber evidence="7">2.1.1.216</ecNumber>
    </recommendedName>
</protein>
<feature type="compositionally biased region" description="Low complexity" evidence="10">
    <location>
        <begin position="33"/>
        <end position="51"/>
    </location>
</feature>
<keyword evidence="6 9" id="KW-0694">RNA-binding</keyword>
<dbReference type="Proteomes" id="UP000695022">
    <property type="component" value="Unplaced"/>
</dbReference>
<dbReference type="PANTHER" id="PTHR10631:SF3">
    <property type="entry name" value="TRNA (GUANINE(26)-N(2))-DIMETHYLTRANSFERASE"/>
    <property type="match status" value="1"/>
</dbReference>
<dbReference type="PANTHER" id="PTHR10631">
    <property type="entry name" value="N 2 ,N 2 -DIMETHYLGUANOSINE TRNA METHYLTRANSFERASE"/>
    <property type="match status" value="1"/>
</dbReference>
<accession>A0ABM1EFQ8</accession>
<evidence type="ECO:0000256" key="6">
    <source>
        <dbReference type="ARBA" id="ARBA00022884"/>
    </source>
</evidence>
<evidence type="ECO:0000256" key="7">
    <source>
        <dbReference type="ARBA" id="ARBA00039099"/>
    </source>
</evidence>